<dbReference type="PANTHER" id="PTHR20861:SF1">
    <property type="entry name" value="HOMOSERINE KINASE"/>
    <property type="match status" value="1"/>
</dbReference>
<dbReference type="SUPFAM" id="SSF54211">
    <property type="entry name" value="Ribosomal protein S5 domain 2-like"/>
    <property type="match status" value="1"/>
</dbReference>
<gene>
    <name evidence="13" type="primary">thrB</name>
    <name evidence="16" type="ORF">E1293_05350</name>
</gene>
<comment type="function">
    <text evidence="12 13">Catalyzes the ATP-dependent phosphorylation of L-homoserine to L-homoserine phosphate.</text>
</comment>
<dbReference type="EC" id="2.7.1.39" evidence="3 13"/>
<evidence type="ECO:0000256" key="12">
    <source>
        <dbReference type="ARBA" id="ARBA00049954"/>
    </source>
</evidence>
<evidence type="ECO:0000256" key="3">
    <source>
        <dbReference type="ARBA" id="ARBA00012078"/>
    </source>
</evidence>
<dbReference type="PRINTS" id="PR00958">
    <property type="entry name" value="HOMSERKINASE"/>
</dbReference>
<comment type="pathway">
    <text evidence="1 13">Amino-acid biosynthesis; L-threonine biosynthesis; L-threonine from L-aspartate: step 4/5.</text>
</comment>
<comment type="catalytic activity">
    <reaction evidence="11 13">
        <text>L-homoserine + ATP = O-phospho-L-homoserine + ADP + H(+)</text>
        <dbReference type="Rhea" id="RHEA:13985"/>
        <dbReference type="ChEBI" id="CHEBI:15378"/>
        <dbReference type="ChEBI" id="CHEBI:30616"/>
        <dbReference type="ChEBI" id="CHEBI:57476"/>
        <dbReference type="ChEBI" id="CHEBI:57590"/>
        <dbReference type="ChEBI" id="CHEBI:456216"/>
        <dbReference type="EC" id="2.7.1.39"/>
    </reaction>
</comment>
<dbReference type="InterPro" id="IPR006204">
    <property type="entry name" value="GHMP_kinase_N_dom"/>
</dbReference>
<sequence length="313" mass="32344">MGWTEGPVLVRTPATSANLGPGFDSLGLALTLYDDVEVELTGAGLAIEVDGEGAEVADRGDRHLIVKVLRRTFDVLDDLAGTGPARPAGLRLRCRNRIPHSRGLGSSSAAIVAGIVAARALHPAGSLLGEEAALRLATDIEGHPDNVAPCLAGGLTVAWTTWDGPKSVRLESKVTQVVALVPEQRLATERARGLLPETVPHGDAAANAGRAALLVAALTGGLDAGVLLDATEDRLHQDYRAPAMPESAALVGRLRDAGVPAVISGAGPAVLAFTTASRLDSMGREVGNGWHEHPLDVATRGARVMTGEPEIRG</sequence>
<dbReference type="InterPro" id="IPR036554">
    <property type="entry name" value="GHMP_kinase_C_sf"/>
</dbReference>
<dbReference type="AlphaFoldDB" id="A0A4R5BSU4"/>
<evidence type="ECO:0000256" key="4">
    <source>
        <dbReference type="ARBA" id="ARBA00017858"/>
    </source>
</evidence>
<evidence type="ECO:0000256" key="2">
    <source>
        <dbReference type="ARBA" id="ARBA00007370"/>
    </source>
</evidence>
<evidence type="ECO:0000256" key="7">
    <source>
        <dbReference type="ARBA" id="ARBA00022697"/>
    </source>
</evidence>
<organism evidence="16 17">
    <name type="scientific">Actinomadura darangshiensis</name>
    <dbReference type="NCBI Taxonomy" id="705336"/>
    <lineage>
        <taxon>Bacteria</taxon>
        <taxon>Bacillati</taxon>
        <taxon>Actinomycetota</taxon>
        <taxon>Actinomycetes</taxon>
        <taxon>Streptosporangiales</taxon>
        <taxon>Thermomonosporaceae</taxon>
        <taxon>Actinomadura</taxon>
    </lineage>
</organism>
<evidence type="ECO:0000259" key="15">
    <source>
        <dbReference type="Pfam" id="PF08544"/>
    </source>
</evidence>
<dbReference type="Pfam" id="PF08544">
    <property type="entry name" value="GHMP_kinases_C"/>
    <property type="match status" value="1"/>
</dbReference>
<dbReference type="Gene3D" id="3.30.230.10">
    <property type="match status" value="1"/>
</dbReference>
<keyword evidence="6 13" id="KW-0808">Transferase</keyword>
<dbReference type="NCBIfam" id="TIGR00191">
    <property type="entry name" value="thrB"/>
    <property type="match status" value="1"/>
</dbReference>
<dbReference type="HAMAP" id="MF_00384">
    <property type="entry name" value="Homoser_kinase"/>
    <property type="match status" value="1"/>
</dbReference>
<keyword evidence="17" id="KW-1185">Reference proteome</keyword>
<protein>
    <recommendedName>
        <fullName evidence="4 13">Homoserine kinase</fullName>
        <shortName evidence="13">HK</shortName>
        <shortName evidence="13">HSK</shortName>
        <ecNumber evidence="3 13">2.7.1.39</ecNumber>
    </recommendedName>
</protein>
<dbReference type="SUPFAM" id="SSF55060">
    <property type="entry name" value="GHMP Kinase, C-terminal domain"/>
    <property type="match status" value="1"/>
</dbReference>
<proteinExistence type="inferred from homology"/>
<evidence type="ECO:0000313" key="16">
    <source>
        <dbReference type="EMBL" id="TDD89089.1"/>
    </source>
</evidence>
<evidence type="ECO:0000256" key="1">
    <source>
        <dbReference type="ARBA" id="ARBA00005015"/>
    </source>
</evidence>
<feature type="domain" description="GHMP kinase C-terminal" evidence="15">
    <location>
        <begin position="233"/>
        <end position="288"/>
    </location>
</feature>
<comment type="subcellular location">
    <subcellularLocation>
        <location evidence="13">Cytoplasm</location>
    </subcellularLocation>
</comment>
<accession>A0A4R5BSU4</accession>
<dbReference type="GO" id="GO:0005737">
    <property type="term" value="C:cytoplasm"/>
    <property type="evidence" value="ECO:0007669"/>
    <property type="project" value="UniProtKB-SubCell"/>
</dbReference>
<keyword evidence="10 13" id="KW-0067">ATP-binding</keyword>
<evidence type="ECO:0000256" key="8">
    <source>
        <dbReference type="ARBA" id="ARBA00022741"/>
    </source>
</evidence>
<feature type="domain" description="GHMP kinase N-terminal" evidence="14">
    <location>
        <begin position="72"/>
        <end position="154"/>
    </location>
</feature>
<comment type="caution">
    <text evidence="16">The sequence shown here is derived from an EMBL/GenBank/DDBJ whole genome shotgun (WGS) entry which is preliminary data.</text>
</comment>
<dbReference type="Pfam" id="PF00288">
    <property type="entry name" value="GHMP_kinases_N"/>
    <property type="match status" value="1"/>
</dbReference>
<keyword evidence="9 13" id="KW-0418">Kinase</keyword>
<dbReference type="RefSeq" id="WP_132194415.1">
    <property type="nucleotide sequence ID" value="NZ_SMKY01000014.1"/>
</dbReference>
<dbReference type="PIRSF" id="PIRSF000676">
    <property type="entry name" value="Homoser_kin"/>
    <property type="match status" value="1"/>
</dbReference>
<dbReference type="InterPro" id="IPR000870">
    <property type="entry name" value="Homoserine_kinase"/>
</dbReference>
<evidence type="ECO:0000256" key="9">
    <source>
        <dbReference type="ARBA" id="ARBA00022777"/>
    </source>
</evidence>
<dbReference type="PROSITE" id="PS00627">
    <property type="entry name" value="GHMP_KINASES_ATP"/>
    <property type="match status" value="1"/>
</dbReference>
<dbReference type="GO" id="GO:0005524">
    <property type="term" value="F:ATP binding"/>
    <property type="evidence" value="ECO:0007669"/>
    <property type="project" value="UniProtKB-UniRule"/>
</dbReference>
<dbReference type="InterPro" id="IPR006203">
    <property type="entry name" value="GHMP_knse_ATP-bd_CS"/>
</dbReference>
<evidence type="ECO:0000256" key="13">
    <source>
        <dbReference type="HAMAP-Rule" id="MF_00384"/>
    </source>
</evidence>
<dbReference type="InterPro" id="IPR013750">
    <property type="entry name" value="GHMP_kinase_C_dom"/>
</dbReference>
<comment type="similarity">
    <text evidence="2 13">Belongs to the GHMP kinase family. Homoserine kinase subfamily.</text>
</comment>
<evidence type="ECO:0000259" key="14">
    <source>
        <dbReference type="Pfam" id="PF00288"/>
    </source>
</evidence>
<dbReference type="PANTHER" id="PTHR20861">
    <property type="entry name" value="HOMOSERINE/4-DIPHOSPHOCYTIDYL-2-C-METHYL-D-ERYTHRITOL KINASE"/>
    <property type="match status" value="1"/>
</dbReference>
<dbReference type="GO" id="GO:0009088">
    <property type="term" value="P:threonine biosynthetic process"/>
    <property type="evidence" value="ECO:0007669"/>
    <property type="project" value="UniProtKB-UniRule"/>
</dbReference>
<reference evidence="16 17" key="1">
    <citation type="submission" date="2019-03" db="EMBL/GenBank/DDBJ databases">
        <title>Draft genome sequences of novel Actinobacteria.</title>
        <authorList>
            <person name="Sahin N."/>
            <person name="Ay H."/>
            <person name="Saygin H."/>
        </authorList>
    </citation>
    <scope>NUCLEOTIDE SEQUENCE [LARGE SCALE GENOMIC DNA]</scope>
    <source>
        <strain evidence="16 17">DSM 45941</strain>
    </source>
</reference>
<feature type="binding site" evidence="13">
    <location>
        <begin position="99"/>
        <end position="109"/>
    </location>
    <ligand>
        <name>ATP</name>
        <dbReference type="ChEBI" id="CHEBI:30616"/>
    </ligand>
</feature>
<name>A0A4R5BSU4_9ACTN</name>
<keyword evidence="5 13" id="KW-0028">Amino-acid biosynthesis</keyword>
<keyword evidence="7 13" id="KW-0791">Threonine biosynthesis</keyword>
<dbReference type="GO" id="GO:0004413">
    <property type="term" value="F:homoserine kinase activity"/>
    <property type="evidence" value="ECO:0007669"/>
    <property type="project" value="UniProtKB-UniRule"/>
</dbReference>
<dbReference type="InterPro" id="IPR014721">
    <property type="entry name" value="Ribsml_uS5_D2-typ_fold_subgr"/>
</dbReference>
<evidence type="ECO:0000256" key="6">
    <source>
        <dbReference type="ARBA" id="ARBA00022679"/>
    </source>
</evidence>
<keyword evidence="8 13" id="KW-0547">Nucleotide-binding</keyword>
<evidence type="ECO:0000256" key="11">
    <source>
        <dbReference type="ARBA" id="ARBA00049375"/>
    </source>
</evidence>
<dbReference type="OrthoDB" id="9769912at2"/>
<evidence type="ECO:0000256" key="10">
    <source>
        <dbReference type="ARBA" id="ARBA00022840"/>
    </source>
</evidence>
<dbReference type="Proteomes" id="UP000295578">
    <property type="component" value="Unassembled WGS sequence"/>
</dbReference>
<dbReference type="Gene3D" id="3.30.70.890">
    <property type="entry name" value="GHMP kinase, C-terminal domain"/>
    <property type="match status" value="1"/>
</dbReference>
<evidence type="ECO:0000256" key="5">
    <source>
        <dbReference type="ARBA" id="ARBA00022605"/>
    </source>
</evidence>
<keyword evidence="13" id="KW-0963">Cytoplasm</keyword>
<dbReference type="InterPro" id="IPR020568">
    <property type="entry name" value="Ribosomal_Su5_D2-typ_SF"/>
</dbReference>
<dbReference type="EMBL" id="SMKY01000014">
    <property type="protein sequence ID" value="TDD89089.1"/>
    <property type="molecule type" value="Genomic_DNA"/>
</dbReference>
<evidence type="ECO:0000313" key="17">
    <source>
        <dbReference type="Proteomes" id="UP000295578"/>
    </source>
</evidence>
<dbReference type="UniPathway" id="UPA00050">
    <property type="reaction ID" value="UER00064"/>
</dbReference>